<sequence length="473" mass="52846">MVVRRNFGQIKPVKRSYGAALEARYQTPIEALRENPSLPRQFTKTLPAEYREELEVWLAQAKKEIELGVWQPPTKIGRDTIDAGALTFTELAADYMENARKPNGEKLEETTQSHKEGRLRNYLIPTFGSRSVRSITTADVQRWYENFDCDEQTGRNTVARSHAYKLLHAIFNYAMHKELNEAGATLITRNPCTLKISKPRTRHEALAISVPQIKDIYSLMAPHLRIGAILAGACGLREGEICALTRADVDLERMRVNVDKSLKSINRKGEKRKLEVGKTKTSSSIRKVPIPEWTRDYFEEHMRTQMKSGKADELILHGATPRHFIAPQQLRRSFESATAHFPELKDMHFHDLRHTALTHYGEAGASIAELMEVAGHSDVKTVAVYQNVSTQQRARTARALNERATGGVSVAAAVAPASGGVDSGERDPLVDVLASLPVESQAQVLRAVDKGRQARVISQLRPAEQVALLPLLL</sequence>
<dbReference type="Gene3D" id="1.10.443.10">
    <property type="entry name" value="Intergrase catalytic core"/>
    <property type="match status" value="1"/>
</dbReference>
<dbReference type="SUPFAM" id="SSF56349">
    <property type="entry name" value="DNA breaking-rejoining enzymes"/>
    <property type="match status" value="1"/>
</dbReference>
<dbReference type="PANTHER" id="PTHR30349:SF64">
    <property type="entry name" value="PROPHAGE INTEGRASE INTD-RELATED"/>
    <property type="match status" value="1"/>
</dbReference>
<dbReference type="GO" id="GO:0015074">
    <property type="term" value="P:DNA integration"/>
    <property type="evidence" value="ECO:0007669"/>
    <property type="project" value="UniProtKB-KW"/>
</dbReference>
<gene>
    <name evidence="6" type="ORF">ALMA_1419</name>
</gene>
<dbReference type="InterPro" id="IPR002104">
    <property type="entry name" value="Integrase_catalytic"/>
</dbReference>
<proteinExistence type="inferred from homology"/>
<keyword evidence="4" id="KW-0233">DNA recombination</keyword>
<dbReference type="AlphaFoldDB" id="A0A261F1X6"/>
<evidence type="ECO:0000256" key="3">
    <source>
        <dbReference type="ARBA" id="ARBA00023125"/>
    </source>
</evidence>
<dbReference type="RefSeq" id="WP_094727097.1">
    <property type="nucleotide sequence ID" value="NZ_JBHLWS010000001.1"/>
</dbReference>
<dbReference type="GO" id="GO:0006310">
    <property type="term" value="P:DNA recombination"/>
    <property type="evidence" value="ECO:0007669"/>
    <property type="project" value="UniProtKB-KW"/>
</dbReference>
<reference evidence="6 7" key="1">
    <citation type="journal article" date="2017" name="BMC Genomics">
        <title>Comparative genomic and phylogenomic analyses of the Bifidobacteriaceae family.</title>
        <authorList>
            <person name="Lugli G.A."/>
            <person name="Milani C."/>
            <person name="Turroni F."/>
            <person name="Duranti S."/>
            <person name="Mancabelli L."/>
            <person name="Mangifesta M."/>
            <person name="Ferrario C."/>
            <person name="Modesto M."/>
            <person name="Mattarelli P."/>
            <person name="Jiri K."/>
            <person name="van Sinderen D."/>
            <person name="Ventura M."/>
        </authorList>
    </citation>
    <scope>NUCLEOTIDE SEQUENCE [LARGE SCALE GENOMIC DNA]</scope>
    <source>
        <strain evidence="6 7">DSM 24762</strain>
    </source>
</reference>
<keyword evidence="7" id="KW-1185">Reference proteome</keyword>
<accession>A0A261F1X6</accession>
<dbReference type="EMBL" id="MWWT01000009">
    <property type="protein sequence ID" value="OZG53117.1"/>
    <property type="molecule type" value="Genomic_DNA"/>
</dbReference>
<dbReference type="Pfam" id="PF00589">
    <property type="entry name" value="Phage_integrase"/>
    <property type="match status" value="1"/>
</dbReference>
<name>A0A261F1X6_9BIFI</name>
<dbReference type="Proteomes" id="UP000243657">
    <property type="component" value="Unassembled WGS sequence"/>
</dbReference>
<keyword evidence="3" id="KW-0238">DNA-binding</keyword>
<dbReference type="InterPro" id="IPR050090">
    <property type="entry name" value="Tyrosine_recombinase_XerCD"/>
</dbReference>
<dbReference type="PANTHER" id="PTHR30349">
    <property type="entry name" value="PHAGE INTEGRASE-RELATED"/>
    <property type="match status" value="1"/>
</dbReference>
<dbReference type="GO" id="GO:0003677">
    <property type="term" value="F:DNA binding"/>
    <property type="evidence" value="ECO:0007669"/>
    <property type="project" value="UniProtKB-KW"/>
</dbReference>
<keyword evidence="2" id="KW-0229">DNA integration</keyword>
<dbReference type="PROSITE" id="PS51898">
    <property type="entry name" value="TYR_RECOMBINASE"/>
    <property type="match status" value="1"/>
</dbReference>
<comment type="caution">
    <text evidence="6">The sequence shown here is derived from an EMBL/GenBank/DDBJ whole genome shotgun (WGS) entry which is preliminary data.</text>
</comment>
<evidence type="ECO:0000256" key="2">
    <source>
        <dbReference type="ARBA" id="ARBA00022908"/>
    </source>
</evidence>
<evidence type="ECO:0000256" key="4">
    <source>
        <dbReference type="ARBA" id="ARBA00023172"/>
    </source>
</evidence>
<dbReference type="InterPro" id="IPR013762">
    <property type="entry name" value="Integrase-like_cat_sf"/>
</dbReference>
<dbReference type="Gene3D" id="1.10.150.130">
    <property type="match status" value="1"/>
</dbReference>
<dbReference type="InterPro" id="IPR004107">
    <property type="entry name" value="Integrase_SAM-like_N"/>
</dbReference>
<dbReference type="CDD" id="cd01189">
    <property type="entry name" value="INT_ICEBs1_C_like"/>
    <property type="match status" value="1"/>
</dbReference>
<evidence type="ECO:0000256" key="1">
    <source>
        <dbReference type="ARBA" id="ARBA00008857"/>
    </source>
</evidence>
<comment type="similarity">
    <text evidence="1">Belongs to the 'phage' integrase family.</text>
</comment>
<feature type="domain" description="Tyr recombinase" evidence="5">
    <location>
        <begin position="203"/>
        <end position="398"/>
    </location>
</feature>
<dbReference type="Pfam" id="PF14659">
    <property type="entry name" value="Phage_int_SAM_3"/>
    <property type="match status" value="1"/>
</dbReference>
<dbReference type="InterPro" id="IPR011010">
    <property type="entry name" value="DNA_brk_join_enz"/>
</dbReference>
<organism evidence="6 7">
    <name type="scientific">Alloscardovia macacae</name>
    <dbReference type="NCBI Taxonomy" id="1160091"/>
    <lineage>
        <taxon>Bacteria</taxon>
        <taxon>Bacillati</taxon>
        <taxon>Actinomycetota</taxon>
        <taxon>Actinomycetes</taxon>
        <taxon>Bifidobacteriales</taxon>
        <taxon>Bifidobacteriaceae</taxon>
        <taxon>Alloscardovia</taxon>
    </lineage>
</organism>
<evidence type="ECO:0000313" key="6">
    <source>
        <dbReference type="EMBL" id="OZG53117.1"/>
    </source>
</evidence>
<evidence type="ECO:0000259" key="5">
    <source>
        <dbReference type="PROSITE" id="PS51898"/>
    </source>
</evidence>
<evidence type="ECO:0000313" key="7">
    <source>
        <dbReference type="Proteomes" id="UP000243657"/>
    </source>
</evidence>
<protein>
    <submittedName>
        <fullName evidence="6">Site-specific recombinase phage integrase family</fullName>
    </submittedName>
</protein>
<dbReference type="InterPro" id="IPR010998">
    <property type="entry name" value="Integrase_recombinase_N"/>
</dbReference>